<evidence type="ECO:0000313" key="2">
    <source>
        <dbReference type="EMBL" id="ATY63394.1"/>
    </source>
</evidence>
<evidence type="ECO:0000313" key="3">
    <source>
        <dbReference type="Proteomes" id="UP000323067"/>
    </source>
</evidence>
<accession>A0A2H4SJV8</accession>
<feature type="region of interest" description="Disordered" evidence="1">
    <location>
        <begin position="212"/>
        <end position="234"/>
    </location>
</feature>
<organism evidence="2 3">
    <name type="scientific">Cordyceps militaris</name>
    <name type="common">Caterpillar fungus</name>
    <name type="synonym">Clavaria militaris</name>
    <dbReference type="NCBI Taxonomy" id="73501"/>
    <lineage>
        <taxon>Eukaryota</taxon>
        <taxon>Fungi</taxon>
        <taxon>Dikarya</taxon>
        <taxon>Ascomycota</taxon>
        <taxon>Pezizomycotina</taxon>
        <taxon>Sordariomycetes</taxon>
        <taxon>Hypocreomycetidae</taxon>
        <taxon>Hypocreales</taxon>
        <taxon>Cordycipitaceae</taxon>
        <taxon>Cordyceps</taxon>
    </lineage>
</organism>
<dbReference type="VEuPathDB" id="FungiDB:A9K55_008630"/>
<name>A0A2H4SJV8_CORMI</name>
<evidence type="ECO:0008006" key="4">
    <source>
        <dbReference type="Google" id="ProtNLM"/>
    </source>
</evidence>
<gene>
    <name evidence="2" type="ORF">A9K55_008630</name>
</gene>
<evidence type="ECO:0000256" key="1">
    <source>
        <dbReference type="SAM" id="MobiDB-lite"/>
    </source>
</evidence>
<dbReference type="Proteomes" id="UP000323067">
    <property type="component" value="Chromosome vii"/>
</dbReference>
<dbReference type="AlphaFoldDB" id="A0A2H4SJV8"/>
<dbReference type="VEuPathDB" id="FungiDB:CCM_00838"/>
<reference evidence="2 3" key="1">
    <citation type="journal article" date="2017" name="BMC Genomics">
        <title>Chromosome level assembly and secondary metabolite potential of the parasitic fungus Cordyceps militaris.</title>
        <authorList>
            <person name="Kramer G.J."/>
            <person name="Nodwell J.R."/>
        </authorList>
    </citation>
    <scope>NUCLEOTIDE SEQUENCE [LARGE SCALE GENOMIC DNA]</scope>
    <source>
        <strain evidence="2 3">ATCC 34164</strain>
    </source>
</reference>
<dbReference type="OrthoDB" id="5417628at2759"/>
<feature type="region of interest" description="Disordered" evidence="1">
    <location>
        <begin position="420"/>
        <end position="442"/>
    </location>
</feature>
<dbReference type="EMBL" id="CP023324">
    <property type="protein sequence ID" value="ATY63394.1"/>
    <property type="molecule type" value="Genomic_DNA"/>
</dbReference>
<feature type="region of interest" description="Disordered" evidence="1">
    <location>
        <begin position="304"/>
        <end position="327"/>
    </location>
</feature>
<feature type="region of interest" description="Disordered" evidence="1">
    <location>
        <begin position="465"/>
        <end position="502"/>
    </location>
</feature>
<protein>
    <recommendedName>
        <fullName evidence="4">NADH dehydrogenase (Ubiquinone)-like protein</fullName>
    </recommendedName>
</protein>
<sequence>MRYEDWDILLFPRDGKVPLKEFKVACHVVHDNELSHIHGSVGLPTVCCFVPSLLPGAPYKLSIHSWSTPPISQFTRSYGKFADRVVFEVRLFVDGRLVSSFAMNRSGPWPNVLKNSFDLSDTGEVESLMFPNFQRELLNQSYWSPADDLGRIKVVISESYPRESLSVPFERLKNIVAFSFQHAPLEILEISAIAWPNSSMWRGMPFSASTTLPDKQLGSSRSHAHSPRPRNNFTMHANVSLAGGAIAGTGPFQAAKYKEVSKPPTFSYSDALLSTNTPASDPFVEANAYFEWLSGIGMGLNGETNSTPGLQAATHDHHKSSTDTSMPDYVSSTGLPSNTDGGTDSYAVRMSNEGDSKHLKVPTNTPTTCDPITESEDIHFSMLPSHTPVSTCDSMNTSFLSHAATLSPQLLPTPAMDVKSRKENNAKQLTTPPPPVSATISISGEPTSVRRISQQLFESGSLVMTAGSECESPSRRMSAGRSGKRIRDFSSTSSENLENEEVLRRASPHVRLGALDKIAAK</sequence>
<proteinExistence type="predicted"/>